<evidence type="ECO:0000313" key="1">
    <source>
        <dbReference type="EMBL" id="PON41594.1"/>
    </source>
</evidence>
<dbReference type="EMBL" id="JXTB01000412">
    <property type="protein sequence ID" value="PON41594.1"/>
    <property type="molecule type" value="Genomic_DNA"/>
</dbReference>
<dbReference type="AlphaFoldDB" id="A0A2P5AYF5"/>
<accession>A0A2P5AYF5</accession>
<protein>
    <submittedName>
        <fullName evidence="1">Uncharacterized protein</fullName>
    </submittedName>
</protein>
<gene>
    <name evidence="1" type="ORF">PanWU01x14_288660</name>
</gene>
<proteinExistence type="predicted"/>
<dbReference type="Proteomes" id="UP000237105">
    <property type="component" value="Unassembled WGS sequence"/>
</dbReference>
<evidence type="ECO:0000313" key="2">
    <source>
        <dbReference type="Proteomes" id="UP000237105"/>
    </source>
</evidence>
<dbReference type="OrthoDB" id="748084at2759"/>
<keyword evidence="2" id="KW-1185">Reference proteome</keyword>
<sequence>MIAAFLCNRSMRQEPHLYGVKSVYAHKVEVHDYKLLCLARVEVRDQKFSLVGILGGWATELPTPLREVHGDYWENTNNRHNDHQGNAVCLENLEFENSDSWVITAPPVPPVPVFADNF</sequence>
<reference evidence="2" key="1">
    <citation type="submission" date="2016-06" db="EMBL/GenBank/DDBJ databases">
        <title>Parallel loss of symbiosis genes in relatives of nitrogen-fixing non-legume Parasponia.</title>
        <authorList>
            <person name="Van Velzen R."/>
            <person name="Holmer R."/>
            <person name="Bu F."/>
            <person name="Rutten L."/>
            <person name="Van Zeijl A."/>
            <person name="Liu W."/>
            <person name="Santuari L."/>
            <person name="Cao Q."/>
            <person name="Sharma T."/>
            <person name="Shen D."/>
            <person name="Roswanjaya Y."/>
            <person name="Wardhani T."/>
            <person name="Kalhor M.S."/>
            <person name="Jansen J."/>
            <person name="Van den Hoogen J."/>
            <person name="Gungor B."/>
            <person name="Hartog M."/>
            <person name="Hontelez J."/>
            <person name="Verver J."/>
            <person name="Yang W.-C."/>
            <person name="Schijlen E."/>
            <person name="Repin R."/>
            <person name="Schilthuizen M."/>
            <person name="Schranz E."/>
            <person name="Heidstra R."/>
            <person name="Miyata K."/>
            <person name="Fedorova E."/>
            <person name="Kohlen W."/>
            <person name="Bisseling T."/>
            <person name="Smit S."/>
            <person name="Geurts R."/>
        </authorList>
    </citation>
    <scope>NUCLEOTIDE SEQUENCE [LARGE SCALE GENOMIC DNA]</scope>
    <source>
        <strain evidence="2">cv. WU1-14</strain>
    </source>
</reference>
<comment type="caution">
    <text evidence="1">The sequence shown here is derived from an EMBL/GenBank/DDBJ whole genome shotgun (WGS) entry which is preliminary data.</text>
</comment>
<name>A0A2P5AYF5_PARAD</name>
<organism evidence="1 2">
    <name type="scientific">Parasponia andersonii</name>
    <name type="common">Sponia andersonii</name>
    <dbReference type="NCBI Taxonomy" id="3476"/>
    <lineage>
        <taxon>Eukaryota</taxon>
        <taxon>Viridiplantae</taxon>
        <taxon>Streptophyta</taxon>
        <taxon>Embryophyta</taxon>
        <taxon>Tracheophyta</taxon>
        <taxon>Spermatophyta</taxon>
        <taxon>Magnoliopsida</taxon>
        <taxon>eudicotyledons</taxon>
        <taxon>Gunneridae</taxon>
        <taxon>Pentapetalae</taxon>
        <taxon>rosids</taxon>
        <taxon>fabids</taxon>
        <taxon>Rosales</taxon>
        <taxon>Cannabaceae</taxon>
        <taxon>Parasponia</taxon>
    </lineage>
</organism>